<protein>
    <recommendedName>
        <fullName evidence="5">Helicase ATP-binding domain-containing protein</fullName>
    </recommendedName>
</protein>
<dbReference type="InterPro" id="IPR014001">
    <property type="entry name" value="Helicase_ATP-bd"/>
</dbReference>
<reference evidence="6" key="1">
    <citation type="journal article" date="2023" name="Insect Mol. Biol.">
        <title>Genome sequencing provides insights into the evolution of gene families encoding plant cell wall-degrading enzymes in longhorned beetles.</title>
        <authorList>
            <person name="Shin N.R."/>
            <person name="Okamura Y."/>
            <person name="Kirsch R."/>
            <person name="Pauchet Y."/>
        </authorList>
    </citation>
    <scope>NUCLEOTIDE SEQUENCE</scope>
    <source>
        <strain evidence="6">AMC_N1</strain>
    </source>
</reference>
<dbReference type="GO" id="GO:0016787">
    <property type="term" value="F:hydrolase activity"/>
    <property type="evidence" value="ECO:0007669"/>
    <property type="project" value="UniProtKB-KW"/>
</dbReference>
<gene>
    <name evidence="6" type="ORF">NQ318_011154</name>
</gene>
<evidence type="ECO:0000259" key="5">
    <source>
        <dbReference type="PROSITE" id="PS51192"/>
    </source>
</evidence>
<dbReference type="InterPro" id="IPR027417">
    <property type="entry name" value="P-loop_NTPase"/>
</dbReference>
<dbReference type="PROSITE" id="PS51192">
    <property type="entry name" value="HELICASE_ATP_BIND_1"/>
    <property type="match status" value="1"/>
</dbReference>
<dbReference type="Pfam" id="PF00270">
    <property type="entry name" value="DEAD"/>
    <property type="match status" value="1"/>
</dbReference>
<evidence type="ECO:0000313" key="7">
    <source>
        <dbReference type="Proteomes" id="UP001162162"/>
    </source>
</evidence>
<dbReference type="Proteomes" id="UP001162162">
    <property type="component" value="Unassembled WGS sequence"/>
</dbReference>
<evidence type="ECO:0000256" key="4">
    <source>
        <dbReference type="ARBA" id="ARBA00022840"/>
    </source>
</evidence>
<sequence length="229" mass="25799">MSTWVGNCCRKFIKSNIIYALKFSTFPKDKNGQLIISCKRKYLDHYSSMYFSKLDEVPLASKGWNHSKSKDDQFTIYPLLNYLEEEYQNLGYIVILLTPLKKQNIRSATEFQAKAITTIQSGNNALLAAETGCGKTISYLLPIIQYLIGNKAQNLNTPKALVIVPNRELAYQVGEVCHILGDSVGVNEERKKIMMNPEYEEVDILVATPGALGKLSTIGMYKLHEFSLS</sequence>
<organism evidence="6 7">
    <name type="scientific">Aromia moschata</name>
    <dbReference type="NCBI Taxonomy" id="1265417"/>
    <lineage>
        <taxon>Eukaryota</taxon>
        <taxon>Metazoa</taxon>
        <taxon>Ecdysozoa</taxon>
        <taxon>Arthropoda</taxon>
        <taxon>Hexapoda</taxon>
        <taxon>Insecta</taxon>
        <taxon>Pterygota</taxon>
        <taxon>Neoptera</taxon>
        <taxon>Endopterygota</taxon>
        <taxon>Coleoptera</taxon>
        <taxon>Polyphaga</taxon>
        <taxon>Cucujiformia</taxon>
        <taxon>Chrysomeloidea</taxon>
        <taxon>Cerambycidae</taxon>
        <taxon>Cerambycinae</taxon>
        <taxon>Callichromatini</taxon>
        <taxon>Aromia</taxon>
    </lineage>
</organism>
<keyword evidence="2" id="KW-0378">Hydrolase</keyword>
<dbReference type="SUPFAM" id="SSF52540">
    <property type="entry name" value="P-loop containing nucleoside triphosphate hydrolases"/>
    <property type="match status" value="1"/>
</dbReference>
<comment type="caution">
    <text evidence="6">The sequence shown here is derived from an EMBL/GenBank/DDBJ whole genome shotgun (WGS) entry which is preliminary data.</text>
</comment>
<dbReference type="GO" id="GO:0004386">
    <property type="term" value="F:helicase activity"/>
    <property type="evidence" value="ECO:0007669"/>
    <property type="project" value="UniProtKB-KW"/>
</dbReference>
<evidence type="ECO:0000313" key="6">
    <source>
        <dbReference type="EMBL" id="KAJ8950858.1"/>
    </source>
</evidence>
<name>A0AAV8YHX8_9CUCU</name>
<evidence type="ECO:0000256" key="3">
    <source>
        <dbReference type="ARBA" id="ARBA00022806"/>
    </source>
</evidence>
<keyword evidence="3" id="KW-0347">Helicase</keyword>
<dbReference type="EMBL" id="JAPWTK010000093">
    <property type="protein sequence ID" value="KAJ8950858.1"/>
    <property type="molecule type" value="Genomic_DNA"/>
</dbReference>
<dbReference type="AlphaFoldDB" id="A0AAV8YHX8"/>
<proteinExistence type="predicted"/>
<dbReference type="InterPro" id="IPR011545">
    <property type="entry name" value="DEAD/DEAH_box_helicase_dom"/>
</dbReference>
<keyword evidence="1" id="KW-0547">Nucleotide-binding</keyword>
<evidence type="ECO:0000256" key="2">
    <source>
        <dbReference type="ARBA" id="ARBA00022801"/>
    </source>
</evidence>
<dbReference type="PANTHER" id="PTHR47960">
    <property type="entry name" value="DEAD-BOX ATP-DEPENDENT RNA HELICASE 50"/>
    <property type="match status" value="1"/>
</dbReference>
<feature type="domain" description="Helicase ATP-binding" evidence="5">
    <location>
        <begin position="116"/>
        <end position="229"/>
    </location>
</feature>
<dbReference type="GO" id="GO:0003676">
    <property type="term" value="F:nucleic acid binding"/>
    <property type="evidence" value="ECO:0007669"/>
    <property type="project" value="InterPro"/>
</dbReference>
<dbReference type="Gene3D" id="3.40.50.300">
    <property type="entry name" value="P-loop containing nucleotide triphosphate hydrolases"/>
    <property type="match status" value="1"/>
</dbReference>
<dbReference type="GO" id="GO:0005524">
    <property type="term" value="F:ATP binding"/>
    <property type="evidence" value="ECO:0007669"/>
    <property type="project" value="UniProtKB-KW"/>
</dbReference>
<keyword evidence="4" id="KW-0067">ATP-binding</keyword>
<evidence type="ECO:0000256" key="1">
    <source>
        <dbReference type="ARBA" id="ARBA00022741"/>
    </source>
</evidence>
<keyword evidence="7" id="KW-1185">Reference proteome</keyword>
<accession>A0AAV8YHX8</accession>